<protein>
    <submittedName>
        <fullName evidence="2">Uncharacterized protein</fullName>
    </submittedName>
</protein>
<feature type="compositionally biased region" description="Basic and acidic residues" evidence="1">
    <location>
        <begin position="327"/>
        <end position="361"/>
    </location>
</feature>
<feature type="region of interest" description="Disordered" evidence="1">
    <location>
        <begin position="148"/>
        <end position="251"/>
    </location>
</feature>
<evidence type="ECO:0000256" key="1">
    <source>
        <dbReference type="SAM" id="MobiDB-lite"/>
    </source>
</evidence>
<reference evidence="2" key="1">
    <citation type="journal article" date="2020" name="Stud. Mycol.">
        <title>101 Dothideomycetes genomes: a test case for predicting lifestyles and emergence of pathogens.</title>
        <authorList>
            <person name="Haridas S."/>
            <person name="Albert R."/>
            <person name="Binder M."/>
            <person name="Bloem J."/>
            <person name="Labutti K."/>
            <person name="Salamov A."/>
            <person name="Andreopoulos B."/>
            <person name="Baker S."/>
            <person name="Barry K."/>
            <person name="Bills G."/>
            <person name="Bluhm B."/>
            <person name="Cannon C."/>
            <person name="Castanera R."/>
            <person name="Culley D."/>
            <person name="Daum C."/>
            <person name="Ezra D."/>
            <person name="Gonzalez J."/>
            <person name="Henrissat B."/>
            <person name="Kuo A."/>
            <person name="Liang C."/>
            <person name="Lipzen A."/>
            <person name="Lutzoni F."/>
            <person name="Magnuson J."/>
            <person name="Mondo S."/>
            <person name="Nolan M."/>
            <person name="Ohm R."/>
            <person name="Pangilinan J."/>
            <person name="Park H.-J."/>
            <person name="Ramirez L."/>
            <person name="Alfaro M."/>
            <person name="Sun H."/>
            <person name="Tritt A."/>
            <person name="Yoshinaga Y."/>
            <person name="Zwiers L.-H."/>
            <person name="Turgeon B."/>
            <person name="Goodwin S."/>
            <person name="Spatafora J."/>
            <person name="Crous P."/>
            <person name="Grigoriev I."/>
        </authorList>
    </citation>
    <scope>NUCLEOTIDE SEQUENCE</scope>
    <source>
        <strain evidence="2">CBS 262.69</strain>
    </source>
</reference>
<gene>
    <name evidence="2" type="ORF">EJ06DRAFT_573857</name>
</gene>
<accession>A0A6G1I1N4</accession>
<evidence type="ECO:0000313" key="3">
    <source>
        <dbReference type="Proteomes" id="UP000799640"/>
    </source>
</evidence>
<dbReference type="Proteomes" id="UP000799640">
    <property type="component" value="Unassembled WGS sequence"/>
</dbReference>
<dbReference type="AlphaFoldDB" id="A0A6G1I1N4"/>
<feature type="region of interest" description="Disordered" evidence="1">
    <location>
        <begin position="303"/>
        <end position="361"/>
    </location>
</feature>
<feature type="compositionally biased region" description="Gly residues" evidence="1">
    <location>
        <begin position="207"/>
        <end position="224"/>
    </location>
</feature>
<organism evidence="2 3">
    <name type="scientific">Trichodelitschia bisporula</name>
    <dbReference type="NCBI Taxonomy" id="703511"/>
    <lineage>
        <taxon>Eukaryota</taxon>
        <taxon>Fungi</taxon>
        <taxon>Dikarya</taxon>
        <taxon>Ascomycota</taxon>
        <taxon>Pezizomycotina</taxon>
        <taxon>Dothideomycetes</taxon>
        <taxon>Dothideomycetes incertae sedis</taxon>
        <taxon>Phaeotrichales</taxon>
        <taxon>Phaeotrichaceae</taxon>
        <taxon>Trichodelitschia</taxon>
    </lineage>
</organism>
<name>A0A6G1I1N4_9PEZI</name>
<feature type="compositionally biased region" description="Acidic residues" evidence="1">
    <location>
        <begin position="317"/>
        <end position="326"/>
    </location>
</feature>
<keyword evidence="3" id="KW-1185">Reference proteome</keyword>
<dbReference type="EMBL" id="ML996691">
    <property type="protein sequence ID" value="KAF2402223.1"/>
    <property type="molecule type" value="Genomic_DNA"/>
</dbReference>
<evidence type="ECO:0000313" key="2">
    <source>
        <dbReference type="EMBL" id="KAF2402223.1"/>
    </source>
</evidence>
<proteinExistence type="predicted"/>
<sequence length="361" mass="38301">MCVQNRVKYDCGHVLGIAITKCPDAHARDVEHCDNLIQEAPLDGDGPCHNCMEPVDNDDDLQRALVESRQSHAAWSKEHTIPTSAEEEEAQLRAVMENSTVGMNIWQDVPQDDLNKAIGLSINDLAAREAAEDDNGCTAAAPMANWVQRGSAGEGPSGPRRPRVPPGAPDDDADARDRSNVPAEHPLPLDRASANRPHGHPDLAVHGGVGRPGPGARGRGGIARGRGRGRGRGGPLAMLPKPAGNGPALPPAPGIGPNGEKLKMRRNRFVGCGHVVDGGMSKLPVTDADDPGFFEVPQQGNCPACGPGNAKGKCPVQDDDDSDEDDAPRHSDGDEPPKDADEMRRRRLARLEAMAERGYGD</sequence>